<gene>
    <name evidence="2" type="ORF">A1O3_10266</name>
</gene>
<evidence type="ECO:0000313" key="2">
    <source>
        <dbReference type="EMBL" id="EXJ77108.1"/>
    </source>
</evidence>
<name>W9XA51_9EURO</name>
<dbReference type="eggNOG" id="ENOG502SUMK">
    <property type="taxonomic scope" value="Eukaryota"/>
</dbReference>
<sequence>MTDFPGFSPLDEAVSQAARAFEPIEQEQPDQEADQEQPDQEVDQEQADQEQADQEQADQEQADQEQADYPASSRNETTTLNVPVQPDRRKTRTVGPDFLRDQPPTSILSSLSPATSTESASENLYLALWYSEVSALLPPVFLELTAVMPDFPPLGSAVLAISAAYLSHRESSVVVTTRGRKRVSRYIPHKDHQYQSLIYYNTGVQGLADSFSNLAQMNPVHMLATSVLFHHFELDSGSFTGGAGHMDGIDKLLSTEYHQLNSSRTGRELLCTTMSLRALHVHRRLVAGSRFSKPIHKADGFPLNKSIINGQAGSHYDSITILLCDCMYTERRIVLDWCACRVESLSPDIQPIMARILGQMCLPESRQASTNSQLKEIDESYGRSLEQQRAQLDEWHARLPLSELPIDSFTSRQQAMNGYEDSEPDFKMHPLKFHTFESAMNYAYYAASQILSSPYVLDRFEKPTMTTARSLPFTRRHYPWEKLILRIAAGLEFADCIHKNTFRTGIMTLLTLCLLWRPRPDVAVWIDNWIRRVQDHGVPLDSGLPFLTSRINPLITQQHRNGMDVFMLSPVDTEDAEKTDLYQSDFKAQVMVCGKDRHTGELYTCQLDVP</sequence>
<dbReference type="HOGENOM" id="CLU_494307_0_0_1"/>
<dbReference type="AlphaFoldDB" id="W9XA51"/>
<feature type="region of interest" description="Disordered" evidence="1">
    <location>
        <begin position="1"/>
        <end position="114"/>
    </location>
</feature>
<proteinExistence type="predicted"/>
<feature type="compositionally biased region" description="Acidic residues" evidence="1">
    <location>
        <begin position="24"/>
        <end position="66"/>
    </location>
</feature>
<evidence type="ECO:0000256" key="1">
    <source>
        <dbReference type="SAM" id="MobiDB-lite"/>
    </source>
</evidence>
<dbReference type="GeneID" id="19174346"/>
<accession>W9XA51</accession>
<evidence type="ECO:0000313" key="3">
    <source>
        <dbReference type="Proteomes" id="UP000019478"/>
    </source>
</evidence>
<feature type="compositionally biased region" description="Polar residues" evidence="1">
    <location>
        <begin position="103"/>
        <end position="114"/>
    </location>
</feature>
<protein>
    <recommendedName>
        <fullName evidence="4">Transcription factor domain-containing protein</fullName>
    </recommendedName>
</protein>
<dbReference type="EMBL" id="AMGY01000011">
    <property type="protein sequence ID" value="EXJ77108.1"/>
    <property type="molecule type" value="Genomic_DNA"/>
</dbReference>
<feature type="compositionally biased region" description="Polar residues" evidence="1">
    <location>
        <begin position="72"/>
        <end position="82"/>
    </location>
</feature>
<organism evidence="2 3">
    <name type="scientific">Capronia epimyces CBS 606.96</name>
    <dbReference type="NCBI Taxonomy" id="1182542"/>
    <lineage>
        <taxon>Eukaryota</taxon>
        <taxon>Fungi</taxon>
        <taxon>Dikarya</taxon>
        <taxon>Ascomycota</taxon>
        <taxon>Pezizomycotina</taxon>
        <taxon>Eurotiomycetes</taxon>
        <taxon>Chaetothyriomycetidae</taxon>
        <taxon>Chaetothyriales</taxon>
        <taxon>Herpotrichiellaceae</taxon>
        <taxon>Capronia</taxon>
    </lineage>
</organism>
<dbReference type="STRING" id="1182542.W9XA51"/>
<dbReference type="OrthoDB" id="4160415at2759"/>
<dbReference type="Proteomes" id="UP000019478">
    <property type="component" value="Unassembled WGS sequence"/>
</dbReference>
<comment type="caution">
    <text evidence="2">The sequence shown here is derived from an EMBL/GenBank/DDBJ whole genome shotgun (WGS) entry which is preliminary data.</text>
</comment>
<keyword evidence="3" id="KW-1185">Reference proteome</keyword>
<dbReference type="RefSeq" id="XP_007738546.1">
    <property type="nucleotide sequence ID" value="XM_007740356.1"/>
</dbReference>
<reference evidence="2 3" key="1">
    <citation type="submission" date="2013-03" db="EMBL/GenBank/DDBJ databases">
        <title>The Genome Sequence of Capronia epimyces CBS 606.96.</title>
        <authorList>
            <consortium name="The Broad Institute Genomics Platform"/>
            <person name="Cuomo C."/>
            <person name="de Hoog S."/>
            <person name="Gorbushina A."/>
            <person name="Walker B."/>
            <person name="Young S.K."/>
            <person name="Zeng Q."/>
            <person name="Gargeya S."/>
            <person name="Fitzgerald M."/>
            <person name="Haas B."/>
            <person name="Abouelleil A."/>
            <person name="Allen A.W."/>
            <person name="Alvarado L."/>
            <person name="Arachchi H.M."/>
            <person name="Berlin A.M."/>
            <person name="Chapman S.B."/>
            <person name="Gainer-Dewar J."/>
            <person name="Goldberg J."/>
            <person name="Griggs A."/>
            <person name="Gujja S."/>
            <person name="Hansen M."/>
            <person name="Howarth C."/>
            <person name="Imamovic A."/>
            <person name="Ireland A."/>
            <person name="Larimer J."/>
            <person name="McCowan C."/>
            <person name="Murphy C."/>
            <person name="Pearson M."/>
            <person name="Poon T.W."/>
            <person name="Priest M."/>
            <person name="Roberts A."/>
            <person name="Saif S."/>
            <person name="Shea T."/>
            <person name="Sisk P."/>
            <person name="Sykes S."/>
            <person name="Wortman J."/>
            <person name="Nusbaum C."/>
            <person name="Birren B."/>
        </authorList>
    </citation>
    <scope>NUCLEOTIDE SEQUENCE [LARGE SCALE GENOMIC DNA]</scope>
    <source>
        <strain evidence="2 3">CBS 606.96</strain>
    </source>
</reference>
<evidence type="ECO:0008006" key="4">
    <source>
        <dbReference type="Google" id="ProtNLM"/>
    </source>
</evidence>